<sequence>MCLRRLLKKNYSKYAFLLSTVISRVRDFKNVPEMGHRSLAVQGDESLWLLGELAEGMVCTKFWGN</sequence>
<evidence type="ECO:0000313" key="1">
    <source>
        <dbReference type="EMBL" id="OWM87940.1"/>
    </source>
</evidence>
<name>A0A218XSZ2_PUNGR</name>
<organism evidence="1 2">
    <name type="scientific">Punica granatum</name>
    <name type="common">Pomegranate</name>
    <dbReference type="NCBI Taxonomy" id="22663"/>
    <lineage>
        <taxon>Eukaryota</taxon>
        <taxon>Viridiplantae</taxon>
        <taxon>Streptophyta</taxon>
        <taxon>Embryophyta</taxon>
        <taxon>Tracheophyta</taxon>
        <taxon>Spermatophyta</taxon>
        <taxon>Magnoliopsida</taxon>
        <taxon>eudicotyledons</taxon>
        <taxon>Gunneridae</taxon>
        <taxon>Pentapetalae</taxon>
        <taxon>rosids</taxon>
        <taxon>malvids</taxon>
        <taxon>Myrtales</taxon>
        <taxon>Lythraceae</taxon>
        <taxon>Punica</taxon>
    </lineage>
</organism>
<reference evidence="2" key="1">
    <citation type="journal article" date="2017" name="Plant J.">
        <title>The pomegranate (Punica granatum L.) genome and the genomics of punicalagin biosynthesis.</title>
        <authorList>
            <person name="Qin G."/>
            <person name="Xu C."/>
            <person name="Ming R."/>
            <person name="Tang H."/>
            <person name="Guyot R."/>
            <person name="Kramer E.M."/>
            <person name="Hu Y."/>
            <person name="Yi X."/>
            <person name="Qi Y."/>
            <person name="Xu X."/>
            <person name="Gao Z."/>
            <person name="Pan H."/>
            <person name="Jian J."/>
            <person name="Tian Y."/>
            <person name="Yue Z."/>
            <person name="Xu Y."/>
        </authorList>
    </citation>
    <scope>NUCLEOTIDE SEQUENCE [LARGE SCALE GENOMIC DNA]</scope>
    <source>
        <strain evidence="2">cv. Dabenzi</strain>
    </source>
</reference>
<comment type="caution">
    <text evidence="1">The sequence shown here is derived from an EMBL/GenBank/DDBJ whole genome shotgun (WGS) entry which is preliminary data.</text>
</comment>
<evidence type="ECO:0000313" key="2">
    <source>
        <dbReference type="Proteomes" id="UP000197138"/>
    </source>
</evidence>
<dbReference type="AlphaFoldDB" id="A0A218XSZ2"/>
<dbReference type="Proteomes" id="UP000197138">
    <property type="component" value="Unassembled WGS sequence"/>
</dbReference>
<proteinExistence type="predicted"/>
<accession>A0A218XSZ2</accession>
<protein>
    <submittedName>
        <fullName evidence="1">Uncharacterized protein</fullName>
    </submittedName>
</protein>
<dbReference type="EMBL" id="MTKT01000801">
    <property type="protein sequence ID" value="OWM87940.1"/>
    <property type="molecule type" value="Genomic_DNA"/>
</dbReference>
<gene>
    <name evidence="1" type="ORF">CDL15_Pgr000357</name>
</gene>